<feature type="compositionally biased region" description="Polar residues" evidence="8">
    <location>
        <begin position="8"/>
        <end position="30"/>
    </location>
</feature>
<dbReference type="PROSITE" id="PS00034">
    <property type="entry name" value="PAIRED_1"/>
    <property type="match status" value="1"/>
</dbReference>
<dbReference type="InterPro" id="IPR036388">
    <property type="entry name" value="WH-like_DNA-bd_sf"/>
</dbReference>
<dbReference type="PROSITE" id="PS51057">
    <property type="entry name" value="PAIRED_2"/>
    <property type="match status" value="1"/>
</dbReference>
<evidence type="ECO:0000259" key="9">
    <source>
        <dbReference type="PROSITE" id="PS51057"/>
    </source>
</evidence>
<evidence type="ECO:0000256" key="1">
    <source>
        <dbReference type="ARBA" id="ARBA00004123"/>
    </source>
</evidence>
<dbReference type="WBParaSite" id="MBELARI_LOCUS20716">
    <property type="protein sequence ID" value="MBELARI_LOCUS20716"/>
    <property type="gene ID" value="MBELARI_LOCUS20716"/>
</dbReference>
<evidence type="ECO:0000256" key="4">
    <source>
        <dbReference type="ARBA" id="ARBA00023015"/>
    </source>
</evidence>
<dbReference type="Pfam" id="PF00292">
    <property type="entry name" value="PAX"/>
    <property type="match status" value="1"/>
</dbReference>
<dbReference type="Gene3D" id="1.10.10.10">
    <property type="entry name" value="Winged helix-like DNA-binding domain superfamily/Winged helix DNA-binding domain"/>
    <property type="match status" value="2"/>
</dbReference>
<evidence type="ECO:0000256" key="6">
    <source>
        <dbReference type="ARBA" id="ARBA00023163"/>
    </source>
</evidence>
<dbReference type="FunFam" id="1.10.10.10:FF:000003">
    <property type="entry name" value="Paired box protein Pax-6"/>
    <property type="match status" value="1"/>
</dbReference>
<sequence length="226" mass="25065">MTGLPHHNQWNYPSTNQPHSLHLPPSTQQFPFLEPFDPPTSSTSSEGSLSDTAIFGEVNQLGGVFVNGRPLPINLRVRIVELSQCGVRPCDISRELKVSHGCVSKILAKFHESGSVYPGAIGGSKPRVTTPEVIERIRSLKASDPSLFAWEIRERLISDRLISAESVPSVSSISRILRNKVPRSVVSSSNHPYSQKWPHDQLLRLKENSSLLYFPTFDNDQNGSSQ</sequence>
<accession>A0AAF3EM75</accession>
<organism evidence="10 11">
    <name type="scientific">Mesorhabditis belari</name>
    <dbReference type="NCBI Taxonomy" id="2138241"/>
    <lineage>
        <taxon>Eukaryota</taxon>
        <taxon>Metazoa</taxon>
        <taxon>Ecdysozoa</taxon>
        <taxon>Nematoda</taxon>
        <taxon>Chromadorea</taxon>
        <taxon>Rhabditida</taxon>
        <taxon>Rhabditina</taxon>
        <taxon>Rhabditomorpha</taxon>
        <taxon>Rhabditoidea</taxon>
        <taxon>Rhabditidae</taxon>
        <taxon>Mesorhabditinae</taxon>
        <taxon>Mesorhabditis</taxon>
    </lineage>
</organism>
<dbReference type="SUPFAM" id="SSF46689">
    <property type="entry name" value="Homeodomain-like"/>
    <property type="match status" value="1"/>
</dbReference>
<name>A0AAF3EM75_9BILA</name>
<keyword evidence="2" id="KW-0217">Developmental protein</keyword>
<evidence type="ECO:0000256" key="8">
    <source>
        <dbReference type="SAM" id="MobiDB-lite"/>
    </source>
</evidence>
<dbReference type="SMART" id="SM00351">
    <property type="entry name" value="PAX"/>
    <property type="match status" value="1"/>
</dbReference>
<dbReference type="InterPro" id="IPR043565">
    <property type="entry name" value="PAX_fam"/>
</dbReference>
<dbReference type="InterPro" id="IPR001523">
    <property type="entry name" value="Paired_dom"/>
</dbReference>
<feature type="compositionally biased region" description="Low complexity" evidence="8">
    <location>
        <begin position="40"/>
        <end position="49"/>
    </location>
</feature>
<dbReference type="PRINTS" id="PR00027">
    <property type="entry name" value="PAIREDBOX"/>
</dbReference>
<evidence type="ECO:0000313" key="10">
    <source>
        <dbReference type="Proteomes" id="UP000887575"/>
    </source>
</evidence>
<keyword evidence="6" id="KW-0804">Transcription</keyword>
<keyword evidence="5" id="KW-0238">DNA-binding</keyword>
<dbReference type="PANTHER" id="PTHR45636:SF16">
    <property type="entry name" value="PAIRED BOX POX-MESO PROTEIN"/>
    <property type="match status" value="1"/>
</dbReference>
<evidence type="ECO:0000256" key="2">
    <source>
        <dbReference type="ARBA" id="ARBA00022473"/>
    </source>
</evidence>
<dbReference type="AlphaFoldDB" id="A0AAF3EM75"/>
<dbReference type="InterPro" id="IPR043182">
    <property type="entry name" value="PAIRED_DNA-bd_dom"/>
</dbReference>
<dbReference type="GO" id="GO:0005634">
    <property type="term" value="C:nucleus"/>
    <property type="evidence" value="ECO:0007669"/>
    <property type="project" value="UniProtKB-SubCell"/>
</dbReference>
<feature type="domain" description="Paired" evidence="9">
    <location>
        <begin position="54"/>
        <end position="180"/>
    </location>
</feature>
<feature type="region of interest" description="Disordered" evidence="8">
    <location>
        <begin position="1"/>
        <end position="49"/>
    </location>
</feature>
<evidence type="ECO:0000256" key="3">
    <source>
        <dbReference type="ARBA" id="ARBA00022724"/>
    </source>
</evidence>
<dbReference type="WBParaSite" id="MBELARI_LOCUS14835">
    <property type="protein sequence ID" value="MBELARI_LOCUS14835"/>
    <property type="gene ID" value="MBELARI_LOCUS14835"/>
</dbReference>
<comment type="subcellular location">
    <subcellularLocation>
        <location evidence="1">Nucleus</location>
    </subcellularLocation>
</comment>
<evidence type="ECO:0000313" key="11">
    <source>
        <dbReference type="WBParaSite" id="MBELARI_LOCUS14835"/>
    </source>
</evidence>
<dbReference type="GO" id="GO:0000981">
    <property type="term" value="F:DNA-binding transcription factor activity, RNA polymerase II-specific"/>
    <property type="evidence" value="ECO:0007669"/>
    <property type="project" value="TreeGrafter"/>
</dbReference>
<dbReference type="Proteomes" id="UP000887575">
    <property type="component" value="Unassembled WGS sequence"/>
</dbReference>
<keyword evidence="10" id="KW-1185">Reference proteome</keyword>
<evidence type="ECO:0000256" key="5">
    <source>
        <dbReference type="ARBA" id="ARBA00023125"/>
    </source>
</evidence>
<keyword evidence="7" id="KW-0539">Nucleus</keyword>
<evidence type="ECO:0000313" key="12">
    <source>
        <dbReference type="WBParaSite" id="MBELARI_LOCUS20716"/>
    </source>
</evidence>
<reference evidence="11 12" key="1">
    <citation type="submission" date="2024-02" db="UniProtKB">
        <authorList>
            <consortium name="WormBaseParasite"/>
        </authorList>
    </citation>
    <scope>IDENTIFICATION</scope>
</reference>
<proteinExistence type="predicted"/>
<dbReference type="GO" id="GO:0000978">
    <property type="term" value="F:RNA polymerase II cis-regulatory region sequence-specific DNA binding"/>
    <property type="evidence" value="ECO:0007669"/>
    <property type="project" value="TreeGrafter"/>
</dbReference>
<dbReference type="InterPro" id="IPR009057">
    <property type="entry name" value="Homeodomain-like_sf"/>
</dbReference>
<dbReference type="PANTHER" id="PTHR45636">
    <property type="entry name" value="PAIRED BOX PROTEIN PAX-6-RELATED-RELATED"/>
    <property type="match status" value="1"/>
</dbReference>
<protein>
    <submittedName>
        <fullName evidence="11 12">Paired domain-containing protein</fullName>
    </submittedName>
</protein>
<keyword evidence="4" id="KW-0805">Transcription regulation</keyword>
<evidence type="ECO:0000256" key="7">
    <source>
        <dbReference type="ARBA" id="ARBA00023242"/>
    </source>
</evidence>
<keyword evidence="3" id="KW-0563">Paired box</keyword>